<dbReference type="AlphaFoldDB" id="A0AAD3SIP7"/>
<dbReference type="PROSITE" id="PS50157">
    <property type="entry name" value="ZINC_FINGER_C2H2_2"/>
    <property type="match status" value="3"/>
</dbReference>
<evidence type="ECO:0000313" key="4">
    <source>
        <dbReference type="EMBL" id="GMH11436.1"/>
    </source>
</evidence>
<sequence length="521" mass="58266">MEDQEEENNGGPRSNSLEESNKKRERGNKIRIKLRILKDKEEVNKKSSSAIEPQKICAICKKGFGSGKALGGHMRIHLQANNNNNGGRCSRPSKKTHVSKLNMKLSDFPGTSDCKEFKANDSNSSMKEYERSICLVCNKGFPSMKSLFGHMRCHPERDWRGIQPPLMAATKNSSHSTGSDDSGFKSLPAGWSVTGKRGRKAKDVPIGVFKVAYDLMMLAQERPQNMMRESGIAEGISMADKGKRKFEEKNGGIIDSVISPRNSASERPKIDNCDENITELVKNEVFLKGGSNLKLPDQLDSDDEYWLRDYTSDADKGGSRTIMNSDAQSIDGTNKLLSKSKKIRKMNLKNFESTEEKMLTDHEEEEIEEEDDDDEDDEIQSHGNSVTKFKCITCNKSFPTYQALGGHRSSHNKEKIHHFLEESVSIAGSAAEETAELEEGDSQLGAPFFHKCKFCPKRFLTGQALGGHQRSHWEGQAKLPANQEMFTGEGSQNGLKSLAFDLNQPPVTEDGENFEFKFNFR</sequence>
<dbReference type="InterPro" id="IPR013087">
    <property type="entry name" value="Znf_C2H2_type"/>
</dbReference>
<dbReference type="GO" id="GO:0008270">
    <property type="term" value="F:zinc ion binding"/>
    <property type="evidence" value="ECO:0007669"/>
    <property type="project" value="UniProtKB-KW"/>
</dbReference>
<feature type="domain" description="C2H2-type" evidence="3">
    <location>
        <begin position="55"/>
        <end position="82"/>
    </location>
</feature>
<dbReference type="Proteomes" id="UP001279734">
    <property type="component" value="Unassembled WGS sequence"/>
</dbReference>
<proteinExistence type="predicted"/>
<evidence type="ECO:0000256" key="1">
    <source>
        <dbReference type="PROSITE-ProRule" id="PRU00042"/>
    </source>
</evidence>
<dbReference type="InterPro" id="IPR036236">
    <property type="entry name" value="Znf_C2H2_sf"/>
</dbReference>
<accession>A0AAD3SIP7</accession>
<reference evidence="4" key="1">
    <citation type="submission" date="2023-05" db="EMBL/GenBank/DDBJ databases">
        <title>Nepenthes gracilis genome sequencing.</title>
        <authorList>
            <person name="Fukushima K."/>
        </authorList>
    </citation>
    <scope>NUCLEOTIDE SEQUENCE</scope>
    <source>
        <strain evidence="4">SING2019-196</strain>
    </source>
</reference>
<gene>
    <name evidence="4" type="ORF">Nepgr_013277</name>
</gene>
<feature type="domain" description="C2H2-type" evidence="3">
    <location>
        <begin position="450"/>
        <end position="472"/>
    </location>
</feature>
<dbReference type="EMBL" id="BSYO01000011">
    <property type="protein sequence ID" value="GMH11436.1"/>
    <property type="molecule type" value="Genomic_DNA"/>
</dbReference>
<feature type="domain" description="C2H2-type" evidence="3">
    <location>
        <begin position="389"/>
        <end position="416"/>
    </location>
</feature>
<feature type="region of interest" description="Disordered" evidence="2">
    <location>
        <begin position="1"/>
        <end position="31"/>
    </location>
</feature>
<keyword evidence="1" id="KW-0862">Zinc</keyword>
<dbReference type="Gene3D" id="3.30.160.60">
    <property type="entry name" value="Classic Zinc Finger"/>
    <property type="match status" value="2"/>
</dbReference>
<evidence type="ECO:0000313" key="5">
    <source>
        <dbReference type="Proteomes" id="UP001279734"/>
    </source>
</evidence>
<dbReference type="PANTHER" id="PTHR47591:SF1">
    <property type="entry name" value="ZINC FINGER PROTEIN ZAT2-RELATED"/>
    <property type="match status" value="1"/>
</dbReference>
<dbReference type="Pfam" id="PF13912">
    <property type="entry name" value="zf-C2H2_6"/>
    <property type="match status" value="4"/>
</dbReference>
<keyword evidence="1" id="KW-0863">Zinc-finger</keyword>
<dbReference type="PROSITE" id="PS00028">
    <property type="entry name" value="ZINC_FINGER_C2H2_1"/>
    <property type="match status" value="4"/>
</dbReference>
<organism evidence="4 5">
    <name type="scientific">Nepenthes gracilis</name>
    <name type="common">Slender pitcher plant</name>
    <dbReference type="NCBI Taxonomy" id="150966"/>
    <lineage>
        <taxon>Eukaryota</taxon>
        <taxon>Viridiplantae</taxon>
        <taxon>Streptophyta</taxon>
        <taxon>Embryophyta</taxon>
        <taxon>Tracheophyta</taxon>
        <taxon>Spermatophyta</taxon>
        <taxon>Magnoliopsida</taxon>
        <taxon>eudicotyledons</taxon>
        <taxon>Gunneridae</taxon>
        <taxon>Pentapetalae</taxon>
        <taxon>Caryophyllales</taxon>
        <taxon>Nepenthaceae</taxon>
        <taxon>Nepenthes</taxon>
    </lineage>
</organism>
<feature type="compositionally biased region" description="Acidic residues" evidence="2">
    <location>
        <begin position="362"/>
        <end position="378"/>
    </location>
</feature>
<feature type="region of interest" description="Disordered" evidence="2">
    <location>
        <begin position="353"/>
        <end position="381"/>
    </location>
</feature>
<comment type="caution">
    <text evidence="4">The sequence shown here is derived from an EMBL/GenBank/DDBJ whole genome shotgun (WGS) entry which is preliminary data.</text>
</comment>
<keyword evidence="1" id="KW-0479">Metal-binding</keyword>
<dbReference type="PANTHER" id="PTHR47591">
    <property type="entry name" value="ZINC FINGER PROTEIN ZAT2-RELATED"/>
    <property type="match status" value="1"/>
</dbReference>
<evidence type="ECO:0000256" key="2">
    <source>
        <dbReference type="SAM" id="MobiDB-lite"/>
    </source>
</evidence>
<dbReference type="SUPFAM" id="SSF57667">
    <property type="entry name" value="beta-beta-alpha zinc fingers"/>
    <property type="match status" value="3"/>
</dbReference>
<evidence type="ECO:0000259" key="3">
    <source>
        <dbReference type="PROSITE" id="PS50157"/>
    </source>
</evidence>
<dbReference type="SMART" id="SM00355">
    <property type="entry name" value="ZnF_C2H2"/>
    <property type="match status" value="4"/>
</dbReference>
<name>A0AAD3SIP7_NEPGR</name>
<keyword evidence="5" id="KW-1185">Reference proteome</keyword>
<protein>
    <recommendedName>
        <fullName evidence="3">C2H2-type domain-containing protein</fullName>
    </recommendedName>
</protein>